<evidence type="ECO:0000313" key="2">
    <source>
        <dbReference type="Proteomes" id="UP001292094"/>
    </source>
</evidence>
<evidence type="ECO:0000313" key="1">
    <source>
        <dbReference type="EMBL" id="KAK4290600.1"/>
    </source>
</evidence>
<sequence length="108" mass="12950">MLRFSLGVTRLDRIRNEQIKGTAHVRRFGDKTRKARLRWFGHVRRRDEEDVGRKMLEMDLPGRRKRGSPKRRFMDVVKEDNIMQVVGVTEEDVDDRARWKQVIRCVNS</sequence>
<keyword evidence="2" id="KW-1185">Reference proteome</keyword>
<dbReference type="AlphaFoldDB" id="A0AAE1TPB3"/>
<dbReference type="PANTHER" id="PTHR46238">
    <property type="entry name" value="REVERSE TRANSCRIPTASE DOMAIN-CONTAINING PROTEIN"/>
    <property type="match status" value="1"/>
</dbReference>
<dbReference type="Proteomes" id="UP001292094">
    <property type="component" value="Unassembled WGS sequence"/>
</dbReference>
<reference evidence="1" key="1">
    <citation type="submission" date="2023-11" db="EMBL/GenBank/DDBJ databases">
        <title>Genome assemblies of two species of porcelain crab, Petrolisthes cinctipes and Petrolisthes manimaculis (Anomura: Porcellanidae).</title>
        <authorList>
            <person name="Angst P."/>
        </authorList>
    </citation>
    <scope>NUCLEOTIDE SEQUENCE</scope>
    <source>
        <strain evidence="1">PB745_02</strain>
        <tissue evidence="1">Gill</tissue>
    </source>
</reference>
<dbReference type="EMBL" id="JAWZYT010005424">
    <property type="protein sequence ID" value="KAK4290600.1"/>
    <property type="molecule type" value="Genomic_DNA"/>
</dbReference>
<proteinExistence type="predicted"/>
<accession>A0AAE1TPB3</accession>
<organism evidence="1 2">
    <name type="scientific">Petrolisthes manimaculis</name>
    <dbReference type="NCBI Taxonomy" id="1843537"/>
    <lineage>
        <taxon>Eukaryota</taxon>
        <taxon>Metazoa</taxon>
        <taxon>Ecdysozoa</taxon>
        <taxon>Arthropoda</taxon>
        <taxon>Crustacea</taxon>
        <taxon>Multicrustacea</taxon>
        <taxon>Malacostraca</taxon>
        <taxon>Eumalacostraca</taxon>
        <taxon>Eucarida</taxon>
        <taxon>Decapoda</taxon>
        <taxon>Pleocyemata</taxon>
        <taxon>Anomura</taxon>
        <taxon>Galatheoidea</taxon>
        <taxon>Porcellanidae</taxon>
        <taxon>Petrolisthes</taxon>
    </lineage>
</organism>
<dbReference type="PANTHER" id="PTHR46238:SF8">
    <property type="entry name" value="ENDONUCLEASE_EXONUCLEASE_PHOSPHATASE DOMAIN-CONTAINING PROTEIN"/>
    <property type="match status" value="1"/>
</dbReference>
<name>A0AAE1TPB3_9EUCA</name>
<gene>
    <name evidence="1" type="ORF">Pmani_036511</name>
</gene>
<comment type="caution">
    <text evidence="1">The sequence shown here is derived from an EMBL/GenBank/DDBJ whole genome shotgun (WGS) entry which is preliminary data.</text>
</comment>
<protein>
    <submittedName>
        <fullName evidence="1">Uncharacterized protein</fullName>
    </submittedName>
</protein>